<protein>
    <recommendedName>
        <fullName evidence="3 11">Thymidylate kinase</fullName>
        <ecNumber evidence="2 11">2.7.4.9</ecNumber>
    </recommendedName>
    <alternativeName>
        <fullName evidence="11">dTMP kinase</fullName>
    </alternativeName>
</protein>
<evidence type="ECO:0000256" key="4">
    <source>
        <dbReference type="ARBA" id="ARBA00022679"/>
    </source>
</evidence>
<keyword evidence="6 11" id="KW-0547">Nucleotide-binding</keyword>
<keyword evidence="4 11" id="KW-0808">Transferase</keyword>
<dbReference type="GO" id="GO:0005829">
    <property type="term" value="C:cytosol"/>
    <property type="evidence" value="ECO:0007669"/>
    <property type="project" value="TreeGrafter"/>
</dbReference>
<evidence type="ECO:0000259" key="13">
    <source>
        <dbReference type="Pfam" id="PF02223"/>
    </source>
</evidence>
<evidence type="ECO:0000313" key="14">
    <source>
        <dbReference type="EMBL" id="RRR18160.1"/>
    </source>
</evidence>
<dbReference type="NCBIfam" id="TIGR00041">
    <property type="entry name" value="DTMP_kinase"/>
    <property type="match status" value="1"/>
</dbReference>
<evidence type="ECO:0000256" key="2">
    <source>
        <dbReference type="ARBA" id="ARBA00012980"/>
    </source>
</evidence>
<organism evidence="14 15">
    <name type="scientific">Brachybacterium paraconglomeratum</name>
    <dbReference type="NCBI Taxonomy" id="173362"/>
    <lineage>
        <taxon>Bacteria</taxon>
        <taxon>Bacillati</taxon>
        <taxon>Actinomycetota</taxon>
        <taxon>Actinomycetes</taxon>
        <taxon>Micrococcales</taxon>
        <taxon>Dermabacteraceae</taxon>
        <taxon>Brachybacterium</taxon>
    </lineage>
</organism>
<evidence type="ECO:0000256" key="9">
    <source>
        <dbReference type="ARBA" id="ARBA00048743"/>
    </source>
</evidence>
<dbReference type="GO" id="GO:0004798">
    <property type="term" value="F:dTMP kinase activity"/>
    <property type="evidence" value="ECO:0007669"/>
    <property type="project" value="UniProtKB-UniRule"/>
</dbReference>
<dbReference type="InterPro" id="IPR027417">
    <property type="entry name" value="P-loop_NTPase"/>
</dbReference>
<evidence type="ECO:0000256" key="6">
    <source>
        <dbReference type="ARBA" id="ARBA00022741"/>
    </source>
</evidence>
<dbReference type="RefSeq" id="WP_010549528.1">
    <property type="nucleotide sequence ID" value="NZ_CANLNX010000003.1"/>
</dbReference>
<comment type="similarity">
    <text evidence="1 11">Belongs to the thymidylate kinase family.</text>
</comment>
<feature type="compositionally biased region" description="Low complexity" evidence="12">
    <location>
        <begin position="15"/>
        <end position="26"/>
    </location>
</feature>
<evidence type="ECO:0000256" key="12">
    <source>
        <dbReference type="SAM" id="MobiDB-lite"/>
    </source>
</evidence>
<dbReference type="FunFam" id="3.40.50.300:FF:000225">
    <property type="entry name" value="Thymidylate kinase"/>
    <property type="match status" value="1"/>
</dbReference>
<dbReference type="PANTHER" id="PTHR10344">
    <property type="entry name" value="THYMIDYLATE KINASE"/>
    <property type="match status" value="1"/>
</dbReference>
<keyword evidence="15" id="KW-1185">Reference proteome</keyword>
<evidence type="ECO:0000256" key="7">
    <source>
        <dbReference type="ARBA" id="ARBA00022777"/>
    </source>
</evidence>
<accession>A0A3R8RXL7</accession>
<evidence type="ECO:0000256" key="5">
    <source>
        <dbReference type="ARBA" id="ARBA00022727"/>
    </source>
</evidence>
<dbReference type="InterPro" id="IPR018094">
    <property type="entry name" value="Thymidylate_kinase"/>
</dbReference>
<dbReference type="GeneID" id="78121437"/>
<name>A0A3R8RXL7_9MICO</name>
<reference evidence="14 15" key="1">
    <citation type="submission" date="2018-07" db="EMBL/GenBank/DDBJ databases">
        <title>Brachybacteriurn paraconglorneratum KCTC 9916.</title>
        <authorList>
            <person name="Li Y."/>
        </authorList>
    </citation>
    <scope>NUCLEOTIDE SEQUENCE [LARGE SCALE GENOMIC DNA]</scope>
    <source>
        <strain evidence="14 15">KCTC 9916</strain>
    </source>
</reference>
<dbReference type="GO" id="GO:0005524">
    <property type="term" value="F:ATP binding"/>
    <property type="evidence" value="ECO:0007669"/>
    <property type="project" value="UniProtKB-UniRule"/>
</dbReference>
<dbReference type="PROSITE" id="PS01331">
    <property type="entry name" value="THYMIDYLATE_KINASE"/>
    <property type="match status" value="1"/>
</dbReference>
<dbReference type="GO" id="GO:0006227">
    <property type="term" value="P:dUDP biosynthetic process"/>
    <property type="evidence" value="ECO:0007669"/>
    <property type="project" value="TreeGrafter"/>
</dbReference>
<evidence type="ECO:0000256" key="10">
    <source>
        <dbReference type="ARBA" id="ARBA00057735"/>
    </source>
</evidence>
<dbReference type="Gene3D" id="3.40.50.300">
    <property type="entry name" value="P-loop containing nucleotide triphosphate hydrolases"/>
    <property type="match status" value="1"/>
</dbReference>
<dbReference type="Proteomes" id="UP000274327">
    <property type="component" value="Unassembled WGS sequence"/>
</dbReference>
<evidence type="ECO:0000256" key="11">
    <source>
        <dbReference type="HAMAP-Rule" id="MF_00165"/>
    </source>
</evidence>
<keyword evidence="7 11" id="KW-0418">Kinase</keyword>
<keyword evidence="5 11" id="KW-0545">Nucleotide biosynthesis</keyword>
<comment type="caution">
    <text evidence="14">The sequence shown here is derived from an EMBL/GenBank/DDBJ whole genome shotgun (WGS) entry which is preliminary data.</text>
</comment>
<dbReference type="Pfam" id="PF02223">
    <property type="entry name" value="Thymidylate_kin"/>
    <property type="match status" value="1"/>
</dbReference>
<evidence type="ECO:0000256" key="1">
    <source>
        <dbReference type="ARBA" id="ARBA00009776"/>
    </source>
</evidence>
<dbReference type="HAMAP" id="MF_00165">
    <property type="entry name" value="Thymidylate_kinase"/>
    <property type="match status" value="1"/>
</dbReference>
<comment type="catalytic activity">
    <reaction evidence="9 11">
        <text>dTMP + ATP = dTDP + ADP</text>
        <dbReference type="Rhea" id="RHEA:13517"/>
        <dbReference type="ChEBI" id="CHEBI:30616"/>
        <dbReference type="ChEBI" id="CHEBI:58369"/>
        <dbReference type="ChEBI" id="CHEBI:63528"/>
        <dbReference type="ChEBI" id="CHEBI:456216"/>
        <dbReference type="EC" id="2.7.4.9"/>
    </reaction>
</comment>
<feature type="binding site" evidence="11">
    <location>
        <begin position="48"/>
        <end position="55"/>
    </location>
    <ligand>
        <name>ATP</name>
        <dbReference type="ChEBI" id="CHEBI:30616"/>
    </ligand>
</feature>
<dbReference type="EMBL" id="QOCI01000008">
    <property type="protein sequence ID" value="RRR18160.1"/>
    <property type="molecule type" value="Genomic_DNA"/>
</dbReference>
<dbReference type="EC" id="2.7.4.9" evidence="2 11"/>
<sequence>MSRTEPAPAPHEDALQAAARHAPALHSTSLRIPATHPPRRGVFISFEGGDGAGKSTQMRMLRDHLVTERSVAEDLILTTREPGGTPLGESIRELLLHGEHVEPRAEALLYAADRAHHIATVVRPHLARGGLVLGDRYLDSSVAYQGAGRELSPEEIAGLSLWAVDGLLPHRTILLDVPTSALDERRGPAGKDRLESAGLEFHEAVREEFLELARADPERYAVIDGTRPREEVHAEVLASVAEVLSLFDPTFEPVPPPRHRDEQ</sequence>
<keyword evidence="8 11" id="KW-0067">ATP-binding</keyword>
<gene>
    <name evidence="11 14" type="primary">tmk</name>
    <name evidence="14" type="ORF">DS079_10425</name>
</gene>
<dbReference type="SUPFAM" id="SSF52540">
    <property type="entry name" value="P-loop containing nucleoside triphosphate hydrolases"/>
    <property type="match status" value="1"/>
</dbReference>
<dbReference type="GO" id="GO:0006233">
    <property type="term" value="P:dTDP biosynthetic process"/>
    <property type="evidence" value="ECO:0007669"/>
    <property type="project" value="InterPro"/>
</dbReference>
<comment type="function">
    <text evidence="10 11">Phosphorylation of dTMP to form dTDP in both de novo and salvage pathways of dTTP synthesis.</text>
</comment>
<dbReference type="CDD" id="cd01672">
    <property type="entry name" value="TMPK"/>
    <property type="match status" value="1"/>
</dbReference>
<evidence type="ECO:0000256" key="8">
    <source>
        <dbReference type="ARBA" id="ARBA00022840"/>
    </source>
</evidence>
<proteinExistence type="inferred from homology"/>
<dbReference type="GO" id="GO:0006235">
    <property type="term" value="P:dTTP biosynthetic process"/>
    <property type="evidence" value="ECO:0007669"/>
    <property type="project" value="UniProtKB-UniRule"/>
</dbReference>
<dbReference type="InterPro" id="IPR018095">
    <property type="entry name" value="Thymidylate_kin_CS"/>
</dbReference>
<dbReference type="PANTHER" id="PTHR10344:SF4">
    <property type="entry name" value="UMP-CMP KINASE 2, MITOCHONDRIAL"/>
    <property type="match status" value="1"/>
</dbReference>
<evidence type="ECO:0000313" key="15">
    <source>
        <dbReference type="Proteomes" id="UP000274327"/>
    </source>
</evidence>
<dbReference type="InterPro" id="IPR039430">
    <property type="entry name" value="Thymidylate_kin-like_dom"/>
</dbReference>
<dbReference type="AlphaFoldDB" id="A0A3R8RXL7"/>
<feature type="region of interest" description="Disordered" evidence="12">
    <location>
        <begin position="1"/>
        <end position="36"/>
    </location>
</feature>
<evidence type="ECO:0000256" key="3">
    <source>
        <dbReference type="ARBA" id="ARBA00017144"/>
    </source>
</evidence>
<feature type="domain" description="Thymidylate kinase-like" evidence="13">
    <location>
        <begin position="46"/>
        <end position="236"/>
    </location>
</feature>